<dbReference type="InterPro" id="IPR020904">
    <property type="entry name" value="Sc_DH/Rdtase_CS"/>
</dbReference>
<dbReference type="PANTHER" id="PTHR42760:SF37">
    <property type="entry name" value="CLAVALDEHYDE DEHYDROGENASE"/>
    <property type="match status" value="1"/>
</dbReference>
<keyword evidence="5" id="KW-1185">Reference proteome</keyword>
<protein>
    <submittedName>
        <fullName evidence="4">SDR family NAD(P)-dependent oxidoreductase</fullName>
    </submittedName>
</protein>
<dbReference type="Pfam" id="PF00106">
    <property type="entry name" value="adh_short"/>
    <property type="match status" value="1"/>
</dbReference>
<gene>
    <name evidence="4" type="ORF">AAAT05_09725</name>
</gene>
<dbReference type="SUPFAM" id="SSF51735">
    <property type="entry name" value="NAD(P)-binding Rossmann-fold domains"/>
    <property type="match status" value="1"/>
</dbReference>
<organism evidence="4 5">
    <name type="scientific">Paratractidigestivibacter faecalis</name>
    <dbReference type="NCBI Taxonomy" id="2292441"/>
    <lineage>
        <taxon>Bacteria</taxon>
        <taxon>Bacillati</taxon>
        <taxon>Actinomycetota</taxon>
        <taxon>Coriobacteriia</taxon>
        <taxon>Coriobacteriales</taxon>
        <taxon>Atopobiaceae</taxon>
        <taxon>Paratractidigestivibacter</taxon>
    </lineage>
</organism>
<sequence length="258" mass="26864">MRFEGKSVVVTGASSGMGRQIAYDFAKEGATVVAVARRAGRLEELAGQVESDGLPGKVLPYVGDVCSREVNEGMIDFAVEKCGKLDVLVNNAGIMDGFEAIGDISDERWDQVFAVNVKGPMFAMRKAVQVMLGQKTRGNIVNVASIGGTNGARAGAAYTASKHALVGMTENTGYMYAHEGIRCNAICPGGVETEISGSMMSGSGINQFGMGRAMAGLDKEIRTGKPEELAAAVLFVASDEASFMTGACVKVDGGVSVN</sequence>
<evidence type="ECO:0000313" key="5">
    <source>
        <dbReference type="Proteomes" id="UP001478817"/>
    </source>
</evidence>
<dbReference type="InterPro" id="IPR036291">
    <property type="entry name" value="NAD(P)-bd_dom_sf"/>
</dbReference>
<keyword evidence="2" id="KW-0560">Oxidoreductase</keyword>
<comment type="caution">
    <text evidence="4">The sequence shown here is derived from an EMBL/GenBank/DDBJ whole genome shotgun (WGS) entry which is preliminary data.</text>
</comment>
<dbReference type="RefSeq" id="WP_349183291.1">
    <property type="nucleotide sequence ID" value="NZ_JBBNGS010000029.1"/>
</dbReference>
<dbReference type="PROSITE" id="PS00061">
    <property type="entry name" value="ADH_SHORT"/>
    <property type="match status" value="1"/>
</dbReference>
<reference evidence="4 5" key="1">
    <citation type="submission" date="2024-04" db="EMBL/GenBank/DDBJ databases">
        <title>Human intestinal bacterial collection.</title>
        <authorList>
            <person name="Pauvert C."/>
            <person name="Hitch T.C.A."/>
            <person name="Clavel T."/>
        </authorList>
    </citation>
    <scope>NUCLEOTIDE SEQUENCE [LARGE SCALE GENOMIC DNA]</scope>
    <source>
        <strain evidence="4 5">CLA-AA-H197</strain>
    </source>
</reference>
<dbReference type="InterPro" id="IPR002347">
    <property type="entry name" value="SDR_fam"/>
</dbReference>
<accession>A0ABV1II92</accession>
<dbReference type="PRINTS" id="PR00080">
    <property type="entry name" value="SDRFAMILY"/>
</dbReference>
<name>A0ABV1II92_9ACTN</name>
<comment type="similarity">
    <text evidence="1 3">Belongs to the short-chain dehydrogenases/reductases (SDR) family.</text>
</comment>
<evidence type="ECO:0000313" key="4">
    <source>
        <dbReference type="EMBL" id="MEQ2638613.1"/>
    </source>
</evidence>
<dbReference type="Gene3D" id="3.40.50.720">
    <property type="entry name" value="NAD(P)-binding Rossmann-like Domain"/>
    <property type="match status" value="1"/>
</dbReference>
<dbReference type="CDD" id="cd05233">
    <property type="entry name" value="SDR_c"/>
    <property type="match status" value="1"/>
</dbReference>
<evidence type="ECO:0000256" key="2">
    <source>
        <dbReference type="ARBA" id="ARBA00023002"/>
    </source>
</evidence>
<dbReference type="PANTHER" id="PTHR42760">
    <property type="entry name" value="SHORT-CHAIN DEHYDROGENASES/REDUCTASES FAMILY MEMBER"/>
    <property type="match status" value="1"/>
</dbReference>
<dbReference type="Proteomes" id="UP001478817">
    <property type="component" value="Unassembled WGS sequence"/>
</dbReference>
<evidence type="ECO:0000256" key="3">
    <source>
        <dbReference type="RuleBase" id="RU000363"/>
    </source>
</evidence>
<dbReference type="EMBL" id="JBBNGS010000029">
    <property type="protein sequence ID" value="MEQ2638613.1"/>
    <property type="molecule type" value="Genomic_DNA"/>
</dbReference>
<proteinExistence type="inferred from homology"/>
<evidence type="ECO:0000256" key="1">
    <source>
        <dbReference type="ARBA" id="ARBA00006484"/>
    </source>
</evidence>
<dbReference type="PRINTS" id="PR00081">
    <property type="entry name" value="GDHRDH"/>
</dbReference>